<protein>
    <submittedName>
        <fullName evidence="1">Uncharacterized protein</fullName>
    </submittedName>
</protein>
<sequence>MGCNLLVAPFWVLVSSQHDPGTHHFDLWRVSTFDQLTQGADFTFSELYRVVWFWSSHMASSLPKFTPSFPEHIYEMLYLEKVFVCLTMQ</sequence>
<evidence type="ECO:0000313" key="2">
    <source>
        <dbReference type="Proteomes" id="UP000007880"/>
    </source>
</evidence>
<dbReference type="EMBL" id="AP012337">
    <property type="protein sequence ID" value="BAL98553.1"/>
    <property type="molecule type" value="Genomic_DNA"/>
</dbReference>
<gene>
    <name evidence="1" type="ordered locus">CLDAP_05140</name>
</gene>
<reference evidence="1 2" key="1">
    <citation type="submission" date="2012-02" db="EMBL/GenBank/DDBJ databases">
        <title>Complete genome sequence of Caldilinea aerophila DSM 14535 (= NBRC 102666).</title>
        <authorList>
            <person name="Oguchi A."/>
            <person name="Hosoyama A."/>
            <person name="Sekine M."/>
            <person name="Fukai R."/>
            <person name="Kato Y."/>
            <person name="Nakamura S."/>
            <person name="Hanada S."/>
            <person name="Yamazaki S."/>
            <person name="Fujita N."/>
        </authorList>
    </citation>
    <scope>NUCLEOTIDE SEQUENCE [LARGE SCALE GENOMIC DNA]</scope>
    <source>
        <strain evidence="2">DSM 14535 / JCM 11387 / NBRC 104270 / STL-6-O1</strain>
    </source>
</reference>
<organism evidence="1 2">
    <name type="scientific">Caldilinea aerophila (strain DSM 14535 / JCM 11387 / NBRC 104270 / STL-6-O1)</name>
    <dbReference type="NCBI Taxonomy" id="926550"/>
    <lineage>
        <taxon>Bacteria</taxon>
        <taxon>Bacillati</taxon>
        <taxon>Chloroflexota</taxon>
        <taxon>Caldilineae</taxon>
        <taxon>Caldilineales</taxon>
        <taxon>Caldilineaceae</taxon>
        <taxon>Caldilinea</taxon>
    </lineage>
</organism>
<name>I0HZW6_CALAS</name>
<evidence type="ECO:0000313" key="1">
    <source>
        <dbReference type="EMBL" id="BAL98553.1"/>
    </source>
</evidence>
<proteinExistence type="predicted"/>
<dbReference type="STRING" id="926550.CLDAP_05140"/>
<dbReference type="AlphaFoldDB" id="I0HZW6"/>
<keyword evidence="2" id="KW-1185">Reference proteome</keyword>
<accession>I0HZW6</accession>
<dbReference type="KEGG" id="cap:CLDAP_05140"/>
<dbReference type="HOGENOM" id="CLU_2615324_0_0_0"/>
<dbReference type="Proteomes" id="UP000007880">
    <property type="component" value="Chromosome"/>
</dbReference>